<comment type="caution">
    <text evidence="1">The sequence shown here is derived from an EMBL/GenBank/DDBJ whole genome shotgun (WGS) entry which is preliminary data.</text>
</comment>
<dbReference type="EMBL" id="JBJQND010000003">
    <property type="protein sequence ID" value="KAL3881500.1"/>
    <property type="molecule type" value="Genomic_DNA"/>
</dbReference>
<name>A0ABD3X9C6_SINWO</name>
<sequence>MELLSILEKTMSCLVFEMYLRATIGVLELLKLRGRPRFKKKLLNDIGNEFHGFVLTEQCPATSVQLSLYAREDIINS</sequence>
<dbReference type="Proteomes" id="UP001634394">
    <property type="component" value="Unassembled WGS sequence"/>
</dbReference>
<proteinExistence type="predicted"/>
<dbReference type="AlphaFoldDB" id="A0ABD3X9C6"/>
<protein>
    <submittedName>
        <fullName evidence="1">Uncharacterized protein</fullName>
    </submittedName>
</protein>
<reference evidence="1 2" key="1">
    <citation type="submission" date="2024-11" db="EMBL/GenBank/DDBJ databases">
        <title>Chromosome-level genome assembly of the freshwater bivalve Anodonta woodiana.</title>
        <authorList>
            <person name="Chen X."/>
        </authorList>
    </citation>
    <scope>NUCLEOTIDE SEQUENCE [LARGE SCALE GENOMIC DNA]</scope>
    <source>
        <strain evidence="1">MN2024</strain>
        <tissue evidence="1">Gills</tissue>
    </source>
</reference>
<evidence type="ECO:0000313" key="2">
    <source>
        <dbReference type="Proteomes" id="UP001634394"/>
    </source>
</evidence>
<organism evidence="1 2">
    <name type="scientific">Sinanodonta woodiana</name>
    <name type="common">Chinese pond mussel</name>
    <name type="synonym">Anodonta woodiana</name>
    <dbReference type="NCBI Taxonomy" id="1069815"/>
    <lineage>
        <taxon>Eukaryota</taxon>
        <taxon>Metazoa</taxon>
        <taxon>Spiralia</taxon>
        <taxon>Lophotrochozoa</taxon>
        <taxon>Mollusca</taxon>
        <taxon>Bivalvia</taxon>
        <taxon>Autobranchia</taxon>
        <taxon>Heteroconchia</taxon>
        <taxon>Palaeoheterodonta</taxon>
        <taxon>Unionida</taxon>
        <taxon>Unionoidea</taxon>
        <taxon>Unionidae</taxon>
        <taxon>Unioninae</taxon>
        <taxon>Sinanodonta</taxon>
    </lineage>
</organism>
<keyword evidence="2" id="KW-1185">Reference proteome</keyword>
<evidence type="ECO:0000313" key="1">
    <source>
        <dbReference type="EMBL" id="KAL3881500.1"/>
    </source>
</evidence>
<accession>A0ABD3X9C6</accession>
<gene>
    <name evidence="1" type="ORF">ACJMK2_027932</name>
</gene>